<sequence length="239" mass="26272">MPDHRMSLRSVFESQPFLVTANVLGGIISIVIIGLTADNLAYVHSNRARTGSTMITFNITSNGAEVAQQSMIDFLPLDLRIGSYWLLLAAGIGGFLDAILLGGMLCWRRLKAAQMQAEGAVTTDRNLRPQTPLSIFIAVVAFLRPLAATIYSFTDWSRSGTFNPAAHFALTPGDQYLSDFFTPDAWNCQLEDYINTAGTSSRLENLCREGTAARTMTLGLTVLSAVVLYGVVWRTYRRH</sequence>
<keyword evidence="1" id="KW-1133">Transmembrane helix</keyword>
<gene>
    <name evidence="2" type="ORF">EJ08DRAFT_262443</name>
</gene>
<dbReference type="AlphaFoldDB" id="A0A9P4NRC4"/>
<feature type="transmembrane region" description="Helical" evidence="1">
    <location>
        <begin position="133"/>
        <end position="153"/>
    </location>
</feature>
<feature type="transmembrane region" description="Helical" evidence="1">
    <location>
        <begin position="16"/>
        <end position="37"/>
    </location>
</feature>
<evidence type="ECO:0000313" key="3">
    <source>
        <dbReference type="Proteomes" id="UP000800235"/>
    </source>
</evidence>
<keyword evidence="3" id="KW-1185">Reference proteome</keyword>
<feature type="transmembrane region" description="Helical" evidence="1">
    <location>
        <begin position="84"/>
        <end position="107"/>
    </location>
</feature>
<keyword evidence="1" id="KW-0472">Membrane</keyword>
<dbReference type="Proteomes" id="UP000800235">
    <property type="component" value="Unassembled WGS sequence"/>
</dbReference>
<feature type="transmembrane region" description="Helical" evidence="1">
    <location>
        <begin position="212"/>
        <end position="233"/>
    </location>
</feature>
<accession>A0A9P4NRC4</accession>
<comment type="caution">
    <text evidence="2">The sequence shown here is derived from an EMBL/GenBank/DDBJ whole genome shotgun (WGS) entry which is preliminary data.</text>
</comment>
<keyword evidence="1" id="KW-0812">Transmembrane</keyword>
<organism evidence="2 3">
    <name type="scientific">Tothia fuscella</name>
    <dbReference type="NCBI Taxonomy" id="1048955"/>
    <lineage>
        <taxon>Eukaryota</taxon>
        <taxon>Fungi</taxon>
        <taxon>Dikarya</taxon>
        <taxon>Ascomycota</taxon>
        <taxon>Pezizomycotina</taxon>
        <taxon>Dothideomycetes</taxon>
        <taxon>Pleosporomycetidae</taxon>
        <taxon>Venturiales</taxon>
        <taxon>Cylindrosympodiaceae</taxon>
        <taxon>Tothia</taxon>
    </lineage>
</organism>
<proteinExistence type="predicted"/>
<name>A0A9P4NRC4_9PEZI</name>
<protein>
    <submittedName>
        <fullName evidence="2">Uncharacterized protein</fullName>
    </submittedName>
</protein>
<dbReference type="OrthoDB" id="3915281at2759"/>
<reference evidence="2" key="1">
    <citation type="journal article" date="2020" name="Stud. Mycol.">
        <title>101 Dothideomycetes genomes: a test case for predicting lifestyles and emergence of pathogens.</title>
        <authorList>
            <person name="Haridas S."/>
            <person name="Albert R."/>
            <person name="Binder M."/>
            <person name="Bloem J."/>
            <person name="Labutti K."/>
            <person name="Salamov A."/>
            <person name="Andreopoulos B."/>
            <person name="Baker S."/>
            <person name="Barry K."/>
            <person name="Bills G."/>
            <person name="Bluhm B."/>
            <person name="Cannon C."/>
            <person name="Castanera R."/>
            <person name="Culley D."/>
            <person name="Daum C."/>
            <person name="Ezra D."/>
            <person name="Gonzalez J."/>
            <person name="Henrissat B."/>
            <person name="Kuo A."/>
            <person name="Liang C."/>
            <person name="Lipzen A."/>
            <person name="Lutzoni F."/>
            <person name="Magnuson J."/>
            <person name="Mondo S."/>
            <person name="Nolan M."/>
            <person name="Ohm R."/>
            <person name="Pangilinan J."/>
            <person name="Park H.-J."/>
            <person name="Ramirez L."/>
            <person name="Alfaro M."/>
            <person name="Sun H."/>
            <person name="Tritt A."/>
            <person name="Yoshinaga Y."/>
            <person name="Zwiers L.-H."/>
            <person name="Turgeon B."/>
            <person name="Goodwin S."/>
            <person name="Spatafora J."/>
            <person name="Crous P."/>
            <person name="Grigoriev I."/>
        </authorList>
    </citation>
    <scope>NUCLEOTIDE SEQUENCE</scope>
    <source>
        <strain evidence="2">CBS 130266</strain>
    </source>
</reference>
<dbReference type="EMBL" id="MU007043">
    <property type="protein sequence ID" value="KAF2429866.1"/>
    <property type="molecule type" value="Genomic_DNA"/>
</dbReference>
<evidence type="ECO:0000313" key="2">
    <source>
        <dbReference type="EMBL" id="KAF2429866.1"/>
    </source>
</evidence>
<evidence type="ECO:0000256" key="1">
    <source>
        <dbReference type="SAM" id="Phobius"/>
    </source>
</evidence>